<proteinExistence type="predicted"/>
<dbReference type="GO" id="GO:0008168">
    <property type="term" value="F:methyltransferase activity"/>
    <property type="evidence" value="ECO:0007669"/>
    <property type="project" value="UniProtKB-KW"/>
</dbReference>
<dbReference type="GO" id="GO:0032259">
    <property type="term" value="P:methylation"/>
    <property type="evidence" value="ECO:0007669"/>
    <property type="project" value="UniProtKB-KW"/>
</dbReference>
<dbReference type="InterPro" id="IPR006342">
    <property type="entry name" value="FkbM_mtfrase"/>
</dbReference>
<dbReference type="InterPro" id="IPR029063">
    <property type="entry name" value="SAM-dependent_MTases_sf"/>
</dbReference>
<keyword evidence="2" id="KW-0808">Transferase</keyword>
<dbReference type="InterPro" id="IPR052514">
    <property type="entry name" value="SAM-dependent_MTase"/>
</dbReference>
<dbReference type="Gene3D" id="3.40.50.150">
    <property type="entry name" value="Vaccinia Virus protein VP39"/>
    <property type="match status" value="1"/>
</dbReference>
<name>A0A8I1Y3L1_BRAEL</name>
<dbReference type="Proteomes" id="UP000673383">
    <property type="component" value="Unassembled WGS sequence"/>
</dbReference>
<dbReference type="NCBIfam" id="TIGR01444">
    <property type="entry name" value="fkbM_fam"/>
    <property type="match status" value="1"/>
</dbReference>
<dbReference type="Pfam" id="PF05050">
    <property type="entry name" value="Methyltransf_21"/>
    <property type="match status" value="1"/>
</dbReference>
<accession>A0A8I1Y3L1</accession>
<dbReference type="PANTHER" id="PTHR34203">
    <property type="entry name" value="METHYLTRANSFERASE, FKBM FAMILY PROTEIN"/>
    <property type="match status" value="1"/>
</dbReference>
<protein>
    <submittedName>
        <fullName evidence="2">FkbM family methyltransferase</fullName>
    </submittedName>
</protein>
<gene>
    <name evidence="2" type="ORF">JOH49_001770</name>
</gene>
<reference evidence="2" key="1">
    <citation type="submission" date="2021-02" db="EMBL/GenBank/DDBJ databases">
        <title>Genomic Encyclopedia of Type Strains, Phase IV (KMG-V): Genome sequencing to study the core and pangenomes of soil and plant-associated prokaryotes.</title>
        <authorList>
            <person name="Whitman W."/>
        </authorList>
    </citation>
    <scope>NUCLEOTIDE SEQUENCE</scope>
    <source>
        <strain evidence="2">USDA 406</strain>
    </source>
</reference>
<organism evidence="2 3">
    <name type="scientific">Bradyrhizobium elkanii</name>
    <dbReference type="NCBI Taxonomy" id="29448"/>
    <lineage>
        <taxon>Bacteria</taxon>
        <taxon>Pseudomonadati</taxon>
        <taxon>Pseudomonadota</taxon>
        <taxon>Alphaproteobacteria</taxon>
        <taxon>Hyphomicrobiales</taxon>
        <taxon>Nitrobacteraceae</taxon>
        <taxon>Bradyrhizobium</taxon>
    </lineage>
</organism>
<dbReference type="PANTHER" id="PTHR34203:SF15">
    <property type="entry name" value="SLL1173 PROTEIN"/>
    <property type="match status" value="1"/>
</dbReference>
<sequence>MRSLSSEDATAAIGLTRGRRYLMGRSTFDYEVSGSRLSMGLVRLLHTVVARSTGRGMGLAMRAVKPLLHSQLSCVHFADGSRLYFELNDVYWNAFFIGQPGMTYEPDIATLLLRLKDIDYTFFDCGANIGYWSVLVTSEMLGRKRAIAVEASRETLAILEQNRDANDQRFEICRRALFEYDGRSLFFSDDGPHSARHIVTSQSSRPSHTEPVMSITIDALARDQQLTDSDRLVVKLDVEGQEVAALKGARQVLKRDTLIIYEDHGQDRSHATTRYVFEALGLPVFALAADGSVTKVDDLATLDRLKVNPKIGYNFATCPPGSGFHRWISGIASQA</sequence>
<keyword evidence="2" id="KW-0489">Methyltransferase</keyword>
<evidence type="ECO:0000313" key="2">
    <source>
        <dbReference type="EMBL" id="MBP1292017.1"/>
    </source>
</evidence>
<evidence type="ECO:0000313" key="3">
    <source>
        <dbReference type="Proteomes" id="UP000673383"/>
    </source>
</evidence>
<comment type="caution">
    <text evidence="2">The sequence shown here is derived from an EMBL/GenBank/DDBJ whole genome shotgun (WGS) entry which is preliminary data.</text>
</comment>
<evidence type="ECO:0000259" key="1">
    <source>
        <dbReference type="Pfam" id="PF05050"/>
    </source>
</evidence>
<dbReference type="RefSeq" id="WP_244980860.1">
    <property type="nucleotide sequence ID" value="NZ_JAFICZ010000001.1"/>
</dbReference>
<feature type="domain" description="Methyltransferase FkbM" evidence="1">
    <location>
        <begin position="124"/>
        <end position="272"/>
    </location>
</feature>
<dbReference type="SUPFAM" id="SSF53335">
    <property type="entry name" value="S-adenosyl-L-methionine-dependent methyltransferases"/>
    <property type="match status" value="1"/>
</dbReference>
<dbReference type="EMBL" id="JAFICZ010000001">
    <property type="protein sequence ID" value="MBP1292017.1"/>
    <property type="molecule type" value="Genomic_DNA"/>
</dbReference>
<dbReference type="AlphaFoldDB" id="A0A8I1Y3L1"/>